<dbReference type="AlphaFoldDB" id="S4MUY1"/>
<comment type="caution">
    <text evidence="2">The sequence shown here is derived from an EMBL/GenBank/DDBJ whole genome shotgun (WGS) entry which is preliminary data.</text>
</comment>
<evidence type="ECO:0000256" key="1">
    <source>
        <dbReference type="SAM" id="MobiDB-lite"/>
    </source>
</evidence>
<dbReference type="Proteomes" id="UP000015001">
    <property type="component" value="Unassembled WGS sequence"/>
</dbReference>
<sequence>MPGRRRALARPGRRRTEPFGAAGPRPYEANRARAARLGDDH</sequence>
<feature type="compositionally biased region" description="Basic residues" evidence="1">
    <location>
        <begin position="1"/>
        <end position="13"/>
    </location>
</feature>
<proteinExistence type="predicted"/>
<feature type="compositionally biased region" description="Basic and acidic residues" evidence="1">
    <location>
        <begin position="28"/>
        <end position="41"/>
    </location>
</feature>
<feature type="region of interest" description="Disordered" evidence="1">
    <location>
        <begin position="1"/>
        <end position="41"/>
    </location>
</feature>
<accession>S4MUY1</accession>
<dbReference type="EMBL" id="AOPY01001495">
    <property type="protein sequence ID" value="EPJ37517.1"/>
    <property type="molecule type" value="Genomic_DNA"/>
</dbReference>
<reference evidence="2 3" key="1">
    <citation type="submission" date="2013-02" db="EMBL/GenBank/DDBJ databases">
        <title>Draft Genome Sequence of Streptomyces afghaniensis, Which Produces Compounds of the Julimycin B-Complex.</title>
        <authorList>
            <person name="Gruening B.A."/>
            <person name="Praeg A."/>
            <person name="Erxleben A."/>
            <person name="Guenther S."/>
            <person name="Fiedler H.-P."/>
            <person name="Goodfellow M."/>
            <person name="Mueller M."/>
        </authorList>
    </citation>
    <scope>NUCLEOTIDE SEQUENCE [LARGE SCALE GENOMIC DNA]</scope>
    <source>
        <strain evidence="2 3">772</strain>
    </source>
</reference>
<keyword evidence="3" id="KW-1185">Reference proteome</keyword>
<evidence type="ECO:0000313" key="2">
    <source>
        <dbReference type="EMBL" id="EPJ37517.1"/>
    </source>
</evidence>
<name>S4MUY1_9ACTN</name>
<organism evidence="2 3">
    <name type="scientific">Streptomyces afghaniensis 772</name>
    <dbReference type="NCBI Taxonomy" id="1283301"/>
    <lineage>
        <taxon>Bacteria</taxon>
        <taxon>Bacillati</taxon>
        <taxon>Actinomycetota</taxon>
        <taxon>Actinomycetes</taxon>
        <taxon>Kitasatosporales</taxon>
        <taxon>Streptomycetaceae</taxon>
        <taxon>Streptomyces</taxon>
    </lineage>
</organism>
<gene>
    <name evidence="2" type="ORF">STAFG_5447</name>
</gene>
<dbReference type="PATRIC" id="fig|1283301.3.peg.5413"/>
<evidence type="ECO:0000313" key="3">
    <source>
        <dbReference type="Proteomes" id="UP000015001"/>
    </source>
</evidence>
<protein>
    <submittedName>
        <fullName evidence="2">Uncharacterized protein</fullName>
    </submittedName>
</protein>
<dbReference type="HOGENOM" id="CLU_3277024_0_0_11"/>